<keyword evidence="1" id="KW-0812">Transmembrane</keyword>
<dbReference type="RefSeq" id="WP_142619855.1">
    <property type="nucleotide sequence ID" value="NZ_VIRM01000018.1"/>
</dbReference>
<protein>
    <recommendedName>
        <fullName evidence="4">WD40 repeat domain-containing protein</fullName>
    </recommendedName>
</protein>
<comment type="caution">
    <text evidence="2">The sequence shown here is derived from an EMBL/GenBank/DDBJ whole genome shotgun (WGS) entry which is preliminary data.</text>
</comment>
<sequence length="390" mass="43123">MNDVEEVLRRTFARAEARMPATPPDLLRQVTAERTRRTRRGLVAATAVATFLVIWAVSAVTWWAPESPPAITAKPAPHAYERRIVKEIAPPLERVLPSVIAEVPRKVPNGEDFTPKLFIDSRTMLGYVSRKGYDPAPELWTYHLESQTFQRLAVIDDPIAPVDSMAVGEGVIAWFKYVDRDIHIMTIPVTGGTPRTAVSFPAERDVDKVNGDTIHGVDLAVGGGRIFWSSTKSGGVNQVPVEGGEPSFVPGTEGLQLFSWPWAGRPVDRSGAMTNLLNLSTGERLDDPVRARCAVTWCLTGNQATRRDGSKVLDLPGDSPRSLVADRFVIMDQVDEQGRKASVIFDLAASRAGRLWIRDDRKASPTLYVGTEMLYFKRGDKWVVIHDATR</sequence>
<accession>A0A544YU28</accession>
<keyword evidence="1" id="KW-0472">Membrane</keyword>
<gene>
    <name evidence="2" type="ORF">FLX08_17140</name>
</gene>
<dbReference type="AlphaFoldDB" id="A0A544YU28"/>
<organism evidence="2 3">
    <name type="scientific">Microbispora hainanensis</name>
    <dbReference type="NCBI Taxonomy" id="568844"/>
    <lineage>
        <taxon>Bacteria</taxon>
        <taxon>Bacillati</taxon>
        <taxon>Actinomycetota</taxon>
        <taxon>Actinomycetes</taxon>
        <taxon>Streptosporangiales</taxon>
        <taxon>Streptosporangiaceae</taxon>
        <taxon>Microbispora</taxon>
    </lineage>
</organism>
<evidence type="ECO:0008006" key="4">
    <source>
        <dbReference type="Google" id="ProtNLM"/>
    </source>
</evidence>
<dbReference type="EMBL" id="VIRM01000018">
    <property type="protein sequence ID" value="TQS20291.1"/>
    <property type="molecule type" value="Genomic_DNA"/>
</dbReference>
<proteinExistence type="predicted"/>
<dbReference type="Proteomes" id="UP000316541">
    <property type="component" value="Unassembled WGS sequence"/>
</dbReference>
<evidence type="ECO:0000313" key="3">
    <source>
        <dbReference type="Proteomes" id="UP000316541"/>
    </source>
</evidence>
<reference evidence="2 3" key="1">
    <citation type="submission" date="2019-07" db="EMBL/GenBank/DDBJ databases">
        <title>Microbispora hainanensis DSM 45428.</title>
        <authorList>
            <person name="Thawai C."/>
        </authorList>
    </citation>
    <scope>NUCLEOTIDE SEQUENCE [LARGE SCALE GENOMIC DNA]</scope>
    <source>
        <strain evidence="2 3">DSM 45428</strain>
    </source>
</reference>
<evidence type="ECO:0000313" key="2">
    <source>
        <dbReference type="EMBL" id="TQS20291.1"/>
    </source>
</evidence>
<name>A0A544YU28_9ACTN</name>
<keyword evidence="1" id="KW-1133">Transmembrane helix</keyword>
<feature type="transmembrane region" description="Helical" evidence="1">
    <location>
        <begin position="42"/>
        <end position="64"/>
    </location>
</feature>
<evidence type="ECO:0000256" key="1">
    <source>
        <dbReference type="SAM" id="Phobius"/>
    </source>
</evidence>